<keyword evidence="1 2" id="KW-0597">Phosphoprotein</keyword>
<dbReference type="Pfam" id="PF00072">
    <property type="entry name" value="Response_reg"/>
    <property type="match status" value="1"/>
</dbReference>
<dbReference type="EMBL" id="FRFE01000017">
    <property type="protein sequence ID" value="SHO50277.1"/>
    <property type="molecule type" value="Genomic_DNA"/>
</dbReference>
<dbReference type="InterPro" id="IPR001789">
    <property type="entry name" value="Sig_transdc_resp-reg_receiver"/>
</dbReference>
<dbReference type="PANTHER" id="PTHR44591">
    <property type="entry name" value="STRESS RESPONSE REGULATOR PROTEIN 1"/>
    <property type="match status" value="1"/>
</dbReference>
<feature type="modified residue" description="4-aspartylphosphate" evidence="2">
    <location>
        <position position="53"/>
    </location>
</feature>
<dbReference type="OrthoDB" id="9790791at2"/>
<dbReference type="GO" id="GO:0000160">
    <property type="term" value="P:phosphorelay signal transduction system"/>
    <property type="evidence" value="ECO:0007669"/>
    <property type="project" value="InterPro"/>
</dbReference>
<dbReference type="AlphaFoldDB" id="A0A1M7YCB8"/>
<dbReference type="InterPro" id="IPR050595">
    <property type="entry name" value="Bact_response_regulator"/>
</dbReference>
<evidence type="ECO:0000313" key="4">
    <source>
        <dbReference type="EMBL" id="SHO50277.1"/>
    </source>
</evidence>
<dbReference type="Gene3D" id="3.40.50.2300">
    <property type="match status" value="1"/>
</dbReference>
<dbReference type="STRING" id="1121416.SAMN02745220_03348"/>
<dbReference type="PROSITE" id="PS50110">
    <property type="entry name" value="RESPONSE_REGULATORY"/>
    <property type="match status" value="1"/>
</dbReference>
<dbReference type="SMART" id="SM00448">
    <property type="entry name" value="REC"/>
    <property type="match status" value="1"/>
</dbReference>
<gene>
    <name evidence="4" type="ORF">SAMN02745220_03348</name>
</gene>
<evidence type="ECO:0000259" key="3">
    <source>
        <dbReference type="PROSITE" id="PS50110"/>
    </source>
</evidence>
<evidence type="ECO:0000313" key="5">
    <source>
        <dbReference type="Proteomes" id="UP000184603"/>
    </source>
</evidence>
<accession>A0A1M7YCB8</accession>
<keyword evidence="5" id="KW-1185">Reference proteome</keyword>
<evidence type="ECO:0000256" key="2">
    <source>
        <dbReference type="PROSITE-ProRule" id="PRU00169"/>
    </source>
</evidence>
<feature type="domain" description="Response regulatory" evidence="3">
    <location>
        <begin position="4"/>
        <end position="120"/>
    </location>
</feature>
<dbReference type="InterPro" id="IPR011006">
    <property type="entry name" value="CheY-like_superfamily"/>
</dbReference>
<evidence type="ECO:0000256" key="1">
    <source>
        <dbReference type="ARBA" id="ARBA00022553"/>
    </source>
</evidence>
<sequence length="120" mass="13530">MSKLILIVEDSATDMHIAEKLCKDNGYDVITATEGEVAIELAKKHKPDLVLLDVILPKQNGFQVCRQLKKTPETENIKVVMVTSKSQPSDKFWGMKQGADEYVFKPYNENDLLAAIKKHI</sequence>
<dbReference type="RefSeq" id="WP_073614808.1">
    <property type="nucleotide sequence ID" value="NZ_FRFE01000017.1"/>
</dbReference>
<protein>
    <submittedName>
        <fullName evidence="4">Twitching motility two-component system response regulator PilH</fullName>
    </submittedName>
</protein>
<dbReference type="SUPFAM" id="SSF52172">
    <property type="entry name" value="CheY-like"/>
    <property type="match status" value="1"/>
</dbReference>
<proteinExistence type="predicted"/>
<name>A0A1M7YCB8_9BACT</name>
<reference evidence="4 5" key="1">
    <citation type="submission" date="2016-12" db="EMBL/GenBank/DDBJ databases">
        <authorList>
            <person name="Song W.-J."/>
            <person name="Kurnit D.M."/>
        </authorList>
    </citation>
    <scope>NUCLEOTIDE SEQUENCE [LARGE SCALE GENOMIC DNA]</scope>
    <source>
        <strain evidence="4 5">DSM 18488</strain>
    </source>
</reference>
<dbReference type="Proteomes" id="UP000184603">
    <property type="component" value="Unassembled WGS sequence"/>
</dbReference>
<dbReference type="PANTHER" id="PTHR44591:SF3">
    <property type="entry name" value="RESPONSE REGULATORY DOMAIN-CONTAINING PROTEIN"/>
    <property type="match status" value="1"/>
</dbReference>
<organism evidence="4 5">
    <name type="scientific">Desulfopila aestuarii DSM 18488</name>
    <dbReference type="NCBI Taxonomy" id="1121416"/>
    <lineage>
        <taxon>Bacteria</taxon>
        <taxon>Pseudomonadati</taxon>
        <taxon>Thermodesulfobacteriota</taxon>
        <taxon>Desulfobulbia</taxon>
        <taxon>Desulfobulbales</taxon>
        <taxon>Desulfocapsaceae</taxon>
        <taxon>Desulfopila</taxon>
    </lineage>
</organism>